<dbReference type="InterPro" id="IPR029475">
    <property type="entry name" value="DUF6807"/>
</dbReference>
<gene>
    <name evidence="1" type="ORF">S01H4_64179</name>
</gene>
<dbReference type="Pfam" id="PF14100">
    <property type="entry name" value="DUF6807"/>
    <property type="match status" value="1"/>
</dbReference>
<comment type="caution">
    <text evidence="1">The sequence shown here is derived from an EMBL/GenBank/DDBJ whole genome shotgun (WGS) entry which is preliminary data.</text>
</comment>
<sequence length="128" mass="14750">DGHIVARWMYAYDKSTPERLHETYKPYLHIFSAEGARPITKGAGGKYSHHRGIFCGWKVGVAGKTYDFWHIMRDLRNCQKNLDKPSHLMLHQEFLDRKTAADQAAFTALIHWNDPDGNVLIKEARTLV</sequence>
<evidence type="ECO:0000313" key="1">
    <source>
        <dbReference type="EMBL" id="GAH08112.1"/>
    </source>
</evidence>
<accession>X1CK70</accession>
<organism evidence="1">
    <name type="scientific">marine sediment metagenome</name>
    <dbReference type="NCBI Taxonomy" id="412755"/>
    <lineage>
        <taxon>unclassified sequences</taxon>
        <taxon>metagenomes</taxon>
        <taxon>ecological metagenomes</taxon>
    </lineage>
</organism>
<proteinExistence type="predicted"/>
<feature type="non-terminal residue" evidence="1">
    <location>
        <position position="1"/>
    </location>
</feature>
<reference evidence="1" key="1">
    <citation type="journal article" date="2014" name="Front. Microbiol.">
        <title>High frequency of phylogenetically diverse reductive dehalogenase-homologous genes in deep subseafloor sedimentary metagenomes.</title>
        <authorList>
            <person name="Kawai M."/>
            <person name="Futagami T."/>
            <person name="Toyoda A."/>
            <person name="Takaki Y."/>
            <person name="Nishi S."/>
            <person name="Hori S."/>
            <person name="Arai W."/>
            <person name="Tsubouchi T."/>
            <person name="Morono Y."/>
            <person name="Uchiyama I."/>
            <person name="Ito T."/>
            <person name="Fujiyama A."/>
            <person name="Inagaki F."/>
            <person name="Takami H."/>
        </authorList>
    </citation>
    <scope>NUCLEOTIDE SEQUENCE</scope>
    <source>
        <strain evidence="1">Expedition CK06-06</strain>
    </source>
</reference>
<dbReference type="EMBL" id="BART01038840">
    <property type="protein sequence ID" value="GAH08112.1"/>
    <property type="molecule type" value="Genomic_DNA"/>
</dbReference>
<name>X1CK70_9ZZZZ</name>
<feature type="non-terminal residue" evidence="1">
    <location>
        <position position="128"/>
    </location>
</feature>
<protein>
    <submittedName>
        <fullName evidence="1">Uncharacterized protein</fullName>
    </submittedName>
</protein>
<dbReference type="AlphaFoldDB" id="X1CK70"/>